<comment type="cofactor">
    <cofactor evidence="1">
        <name>Fe cation</name>
        <dbReference type="ChEBI" id="CHEBI:24875"/>
    </cofactor>
</comment>
<evidence type="ECO:0000256" key="3">
    <source>
        <dbReference type="ARBA" id="ARBA00022723"/>
    </source>
</evidence>
<evidence type="ECO:0000313" key="10">
    <source>
        <dbReference type="Proteomes" id="UP000069443"/>
    </source>
</evidence>
<dbReference type="PANTHER" id="PTHR43756:SF5">
    <property type="entry name" value="CHOLINE MONOOXYGENASE, CHLOROPLASTIC"/>
    <property type="match status" value="1"/>
</dbReference>
<dbReference type="CDD" id="cd03469">
    <property type="entry name" value="Rieske_RO_Alpha_N"/>
    <property type="match status" value="1"/>
</dbReference>
<reference evidence="10" key="1">
    <citation type="journal article" date="2016" name="Genome Announc.">
        <title>Draft Genome Sequences of Five Rapidly Growing Mycobacterium Species, M. thermoresistibile, M. fortuitum subsp. acetamidolyticum, M. canariasense, M. brisbanense, and M. novocastrense.</title>
        <authorList>
            <person name="Katahira K."/>
            <person name="Ogura Y."/>
            <person name="Gotoh Y."/>
            <person name="Hayashi T."/>
        </authorList>
    </citation>
    <scope>NUCLEOTIDE SEQUENCE [LARGE SCALE GENOMIC DNA]</scope>
    <source>
        <strain evidence="10">JCM15298</strain>
    </source>
</reference>
<feature type="compositionally biased region" description="Polar residues" evidence="7">
    <location>
        <begin position="7"/>
        <end position="22"/>
    </location>
</feature>
<comment type="caution">
    <text evidence="9">The sequence shown here is derived from an EMBL/GenBank/DDBJ whole genome shotgun (WGS) entry which is preliminary data.</text>
</comment>
<gene>
    <name evidence="9" type="ORF">RMCC_2553</name>
</gene>
<feature type="domain" description="Rieske" evidence="8">
    <location>
        <begin position="55"/>
        <end position="166"/>
    </location>
</feature>
<dbReference type="InterPro" id="IPR001663">
    <property type="entry name" value="Rng_hydr_dOase-A"/>
</dbReference>
<dbReference type="SUPFAM" id="SSF50022">
    <property type="entry name" value="ISP domain"/>
    <property type="match status" value="1"/>
</dbReference>
<dbReference type="AlphaFoldDB" id="A0A100WBS9"/>
<dbReference type="InterPro" id="IPR036922">
    <property type="entry name" value="Rieske_2Fe-2S_sf"/>
</dbReference>
<dbReference type="CDD" id="cd00680">
    <property type="entry name" value="RHO_alpha_C"/>
    <property type="match status" value="1"/>
</dbReference>
<accession>A0A100WBS9</accession>
<reference evidence="10" key="2">
    <citation type="submission" date="2016-02" db="EMBL/GenBank/DDBJ databases">
        <title>Draft genome sequence of five rapidly growing Mycobacterium species.</title>
        <authorList>
            <person name="Katahira K."/>
            <person name="Gotou Y."/>
            <person name="Iida K."/>
            <person name="Ogura Y."/>
            <person name="Hayashi T."/>
        </authorList>
    </citation>
    <scope>NUCLEOTIDE SEQUENCE [LARGE SCALE GENOMIC DNA]</scope>
    <source>
        <strain evidence="10">JCM15298</strain>
    </source>
</reference>
<evidence type="ECO:0000256" key="1">
    <source>
        <dbReference type="ARBA" id="ARBA00001962"/>
    </source>
</evidence>
<dbReference type="SUPFAM" id="SSF55961">
    <property type="entry name" value="Bet v1-like"/>
    <property type="match status" value="1"/>
</dbReference>
<dbReference type="InterPro" id="IPR015879">
    <property type="entry name" value="Ring_hydroxy_dOase_asu_C_dom"/>
</dbReference>
<dbReference type="GO" id="GO:0051537">
    <property type="term" value="F:2 iron, 2 sulfur cluster binding"/>
    <property type="evidence" value="ECO:0007669"/>
    <property type="project" value="UniProtKB-KW"/>
</dbReference>
<dbReference type="Proteomes" id="UP000069443">
    <property type="component" value="Unassembled WGS sequence"/>
</dbReference>
<evidence type="ECO:0000256" key="6">
    <source>
        <dbReference type="ARBA" id="ARBA00023014"/>
    </source>
</evidence>
<dbReference type="PROSITE" id="PS51296">
    <property type="entry name" value="RIESKE"/>
    <property type="match status" value="1"/>
</dbReference>
<organism evidence="9 10">
    <name type="scientific">Mycolicibacterium canariasense</name>
    <name type="common">Mycobacterium canariasense</name>
    <dbReference type="NCBI Taxonomy" id="228230"/>
    <lineage>
        <taxon>Bacteria</taxon>
        <taxon>Bacillati</taxon>
        <taxon>Actinomycetota</taxon>
        <taxon>Actinomycetes</taxon>
        <taxon>Mycobacteriales</taxon>
        <taxon>Mycobacteriaceae</taxon>
        <taxon>Mycolicibacterium</taxon>
    </lineage>
</organism>
<evidence type="ECO:0000256" key="5">
    <source>
        <dbReference type="ARBA" id="ARBA00023004"/>
    </source>
</evidence>
<dbReference type="EMBL" id="BCSY01000039">
    <property type="protein sequence ID" value="GAS95587.1"/>
    <property type="molecule type" value="Genomic_DNA"/>
</dbReference>
<evidence type="ECO:0000313" key="9">
    <source>
        <dbReference type="EMBL" id="GAS95587.1"/>
    </source>
</evidence>
<dbReference type="Pfam" id="PF00848">
    <property type="entry name" value="Ring_hydroxyl_A"/>
    <property type="match status" value="1"/>
</dbReference>
<protein>
    <recommendedName>
        <fullName evidence="8">Rieske domain-containing protein</fullName>
    </recommendedName>
</protein>
<dbReference type="Gene3D" id="3.90.380.10">
    <property type="entry name" value="Naphthalene 1,2-dioxygenase Alpha Subunit, Chain A, domain 1"/>
    <property type="match status" value="2"/>
</dbReference>
<dbReference type="GO" id="GO:0016705">
    <property type="term" value="F:oxidoreductase activity, acting on paired donors, with incorporation or reduction of molecular oxygen"/>
    <property type="evidence" value="ECO:0007669"/>
    <property type="project" value="UniProtKB-ARBA"/>
</dbReference>
<dbReference type="InterPro" id="IPR017941">
    <property type="entry name" value="Rieske_2Fe-2S"/>
</dbReference>
<dbReference type="PANTHER" id="PTHR43756">
    <property type="entry name" value="CHOLINE MONOOXYGENASE, CHLOROPLASTIC"/>
    <property type="match status" value="1"/>
</dbReference>
<dbReference type="OrthoDB" id="5243643at2"/>
<evidence type="ECO:0000259" key="8">
    <source>
        <dbReference type="PROSITE" id="PS51296"/>
    </source>
</evidence>
<dbReference type="PRINTS" id="PR00090">
    <property type="entry name" value="RNGDIOXGNASE"/>
</dbReference>
<evidence type="ECO:0000256" key="2">
    <source>
        <dbReference type="ARBA" id="ARBA00022714"/>
    </source>
</evidence>
<keyword evidence="5" id="KW-0408">Iron</keyword>
<dbReference type="Gene3D" id="2.102.10.10">
    <property type="entry name" value="Rieske [2Fe-2S] iron-sulphur domain"/>
    <property type="match status" value="1"/>
</dbReference>
<keyword evidence="2" id="KW-0001">2Fe-2S</keyword>
<evidence type="ECO:0000256" key="4">
    <source>
        <dbReference type="ARBA" id="ARBA00023002"/>
    </source>
</evidence>
<name>A0A100WBS9_MYCCR</name>
<dbReference type="STRING" id="228230.RMCC_2553"/>
<keyword evidence="3" id="KW-0479">Metal-binding</keyword>
<feature type="region of interest" description="Disordered" evidence="7">
    <location>
        <begin position="1"/>
        <end position="22"/>
    </location>
</feature>
<dbReference type="GO" id="GO:0005506">
    <property type="term" value="F:iron ion binding"/>
    <property type="evidence" value="ECO:0007669"/>
    <property type="project" value="InterPro"/>
</dbReference>
<dbReference type="GO" id="GO:0004497">
    <property type="term" value="F:monooxygenase activity"/>
    <property type="evidence" value="ECO:0007669"/>
    <property type="project" value="UniProtKB-ARBA"/>
</dbReference>
<keyword evidence="6" id="KW-0411">Iron-sulfur</keyword>
<keyword evidence="10" id="KW-1185">Reference proteome</keyword>
<keyword evidence="4" id="KW-0560">Oxidoreductase</keyword>
<sequence length="399" mass="44533">MHDVDFRTTSTGNRVATGPLTSDSSQRALVPAHAYTSAAVHELERERIFAAGWVWAGYAHWVGEPGQVKPVAVAGQPLLMIRGEDGEIRVFHNSCRHRGMALTEEPITVKRRIQCAYHCWSYDLDGSLAATPYFQRERQGRSGPADKRALGLLPVASRVWAGMVFVDLAERDIDTAAASFDRFIGPLAQRWSHIDFDRIRLAEERVFDVAANWKLVVENFLDFYHLPFIHPQVGPVNSSLDVDDEVLAPEIIGGCYPRGATGKAAKTSEALPFLGEVPREKTENQDIFCVFPNALLFLEADWFQVIGFEALSADRTVEHMAIFVDQDGTSEDHSVNRKRLAEVLFGVNEQDLPILDKLQAGRYSPASDRTSLVPHWDQVTAMFQQLVADRIADPTTKGY</sequence>
<proteinExistence type="predicted"/>
<dbReference type="Pfam" id="PF00355">
    <property type="entry name" value="Rieske"/>
    <property type="match status" value="1"/>
</dbReference>
<evidence type="ECO:0000256" key="7">
    <source>
        <dbReference type="SAM" id="MobiDB-lite"/>
    </source>
</evidence>